<gene>
    <name evidence="1" type="ORF">FKW77_006151</name>
</gene>
<organism evidence="1 2">
    <name type="scientific">Venturia effusa</name>
    <dbReference type="NCBI Taxonomy" id="50376"/>
    <lineage>
        <taxon>Eukaryota</taxon>
        <taxon>Fungi</taxon>
        <taxon>Dikarya</taxon>
        <taxon>Ascomycota</taxon>
        <taxon>Pezizomycotina</taxon>
        <taxon>Dothideomycetes</taxon>
        <taxon>Pleosporomycetidae</taxon>
        <taxon>Venturiales</taxon>
        <taxon>Venturiaceae</taxon>
        <taxon>Venturia</taxon>
    </lineage>
</organism>
<reference evidence="1 2" key="1">
    <citation type="submission" date="2019-07" db="EMBL/GenBank/DDBJ databases">
        <title>Finished genome of Venturia effusa.</title>
        <authorList>
            <person name="Young C.A."/>
            <person name="Cox M.P."/>
            <person name="Ganley A.R.D."/>
            <person name="David W.J."/>
        </authorList>
    </citation>
    <scope>NUCLEOTIDE SEQUENCE [LARGE SCALE GENOMIC DNA]</scope>
    <source>
        <strain evidence="2">albino</strain>
    </source>
</reference>
<dbReference type="AlphaFoldDB" id="A0A517L5J8"/>
<sequence length="589" mass="66237">MPRFSYYPKALEDWEVEARIRSGKLKMTAPNTENRHAVMLADNENPAIHLADQSIPLDHDRIKLSLKAEIRLAGEWSAHFLDKLYRHPQHHKAPAHIPGCHVIGFHNGDLIIDAISTKRPGEMHYTFNRTTKMLQKVSGNNKPGGWRQPPFHLEKLPGFGESRSKDGEAVDQEMIDVASGVKKRRGFSPPRRQRLRVTFDENDEPVALARIAEDGTLEKEVNWKTYQSHNVLDLIAAKRARNIDDSNATIDVIRSSSERDDDSNATIDLQENSMDIDDSDATIDLIQDPAPSEVDTIEDPDLTDKEDWPSIYPHNHQNSNLPSKTALEERARVEYHARLNEAAKRKHDRQLQAIEKAATMAAEAVLASIAANTSKITFETAKYAEEAGVLISETQDQEIDAIENMDMDDSDATIDLIQDQETDAMESMDIDDSDATIDLIQDDDGMEMTADIPQAPNSANNNIQPSIDPPILKDQPILHTNPLETVIHAQTDTLYQRPPQYNTQQLERIHQIEEAAAIAAQSHRTIIHENPERSDQRFINEAAAIAAQTALEMQERLVRFEARKQESWRGGLEVIEELESVDGDGDGEV</sequence>
<protein>
    <submittedName>
        <fullName evidence="1">Uncharacterized protein</fullName>
    </submittedName>
</protein>
<dbReference type="OrthoDB" id="10460939at2759"/>
<keyword evidence="2" id="KW-1185">Reference proteome</keyword>
<dbReference type="Proteomes" id="UP000316270">
    <property type="component" value="Chromosome 5"/>
</dbReference>
<dbReference type="STRING" id="50376.A0A517L5J8"/>
<dbReference type="EMBL" id="CP042189">
    <property type="protein sequence ID" value="QDS70891.1"/>
    <property type="molecule type" value="Genomic_DNA"/>
</dbReference>
<name>A0A517L5J8_9PEZI</name>
<accession>A0A517L5J8</accession>
<proteinExistence type="predicted"/>
<evidence type="ECO:0000313" key="1">
    <source>
        <dbReference type="EMBL" id="QDS70891.1"/>
    </source>
</evidence>
<evidence type="ECO:0000313" key="2">
    <source>
        <dbReference type="Proteomes" id="UP000316270"/>
    </source>
</evidence>